<feature type="signal peptide" evidence="1">
    <location>
        <begin position="1"/>
        <end position="25"/>
    </location>
</feature>
<dbReference type="Pfam" id="PF09683">
    <property type="entry name" value="Lactococcin_972"/>
    <property type="match status" value="1"/>
</dbReference>
<dbReference type="EMBL" id="CP008921">
    <property type="protein sequence ID" value="AIG43477.1"/>
    <property type="molecule type" value="Genomic_DNA"/>
</dbReference>
<dbReference type="HOGENOM" id="CLU_156624_0_0_9"/>
<reference evidence="2 3" key="1">
    <citation type="journal article" date="2014" name="Genome Announc.">
        <title>Whole-Genome Sequence of Streptococcus suis Serotype 4 Reference Strain 6407.</title>
        <authorList>
            <person name="Wang K."/>
            <person name="Chen J."/>
            <person name="Yao H."/>
            <person name="Lu C."/>
        </authorList>
    </citation>
    <scope>NUCLEOTIDE SEQUENCE [LARGE SCALE GENOMIC DNA]</scope>
    <source>
        <strain evidence="2">6407</strain>
    </source>
</reference>
<evidence type="ECO:0000313" key="3">
    <source>
        <dbReference type="Proteomes" id="UP000028185"/>
    </source>
</evidence>
<keyword evidence="1" id="KW-0732">Signal</keyword>
<protein>
    <submittedName>
        <fullName evidence="2">Bacteriocin, lactococcin family protein</fullName>
    </submittedName>
</protein>
<dbReference type="Proteomes" id="UP000028185">
    <property type="component" value="Chromosome"/>
</dbReference>
<proteinExistence type="predicted"/>
<dbReference type="PATRIC" id="fig|1214179.4.peg.1026"/>
<dbReference type="Gene3D" id="2.60.40.2850">
    <property type="match status" value="1"/>
</dbReference>
<evidence type="ECO:0000256" key="1">
    <source>
        <dbReference type="SAM" id="SignalP"/>
    </source>
</evidence>
<feature type="chain" id="PRO_5001709641" evidence="1">
    <location>
        <begin position="26"/>
        <end position="98"/>
    </location>
</feature>
<dbReference type="AlphaFoldDB" id="A0A075SDP2"/>
<evidence type="ECO:0000313" key="2">
    <source>
        <dbReference type="EMBL" id="AIG43477.1"/>
    </source>
</evidence>
<gene>
    <name evidence="2" type="ORF">ID09_05310</name>
</gene>
<dbReference type="InterPro" id="IPR006540">
    <property type="entry name" value="Lactococcin_972"/>
</dbReference>
<organism evidence="2 3">
    <name type="scientific">Streptococcus suis 6407</name>
    <dbReference type="NCBI Taxonomy" id="1214179"/>
    <lineage>
        <taxon>Bacteria</taxon>
        <taxon>Bacillati</taxon>
        <taxon>Bacillota</taxon>
        <taxon>Bacilli</taxon>
        <taxon>Lactobacillales</taxon>
        <taxon>Streptococcaceae</taxon>
        <taxon>Streptococcus</taxon>
    </lineage>
</organism>
<name>A0A075SDP2_STRSU</name>
<dbReference type="RefSeq" id="WP_024381893.1">
    <property type="nucleotide sequence ID" value="NZ_ALLE01000017.1"/>
</dbReference>
<accession>A0A075SDP2</accession>
<sequence length="98" mass="10858">MLKIRKVVASSLAVLAFSLALPVLAVSHRGGEWTYGGHHDPNNWGAFSNYYHGSRDHWSYVGSTERNNQRTAYAGARSTSYAFINTNVGEHVVFDAGW</sequence>